<reference evidence="7" key="2">
    <citation type="submission" date="2021-04" db="EMBL/GenBank/DDBJ databases">
        <authorList>
            <person name="Gilroy R."/>
        </authorList>
    </citation>
    <scope>NUCLEOTIDE SEQUENCE</scope>
    <source>
        <strain evidence="7">CHK193-4272</strain>
    </source>
</reference>
<evidence type="ECO:0000256" key="3">
    <source>
        <dbReference type="ARBA" id="ARBA00023004"/>
    </source>
</evidence>
<dbReference type="Pfam" id="PF01869">
    <property type="entry name" value="BcrAD_BadFG"/>
    <property type="match status" value="2"/>
</dbReference>
<organism evidence="7 8">
    <name type="scientific">Candidatus Butyricicoccus avistercoris</name>
    <dbReference type="NCBI Taxonomy" id="2838518"/>
    <lineage>
        <taxon>Bacteria</taxon>
        <taxon>Bacillati</taxon>
        <taxon>Bacillota</taxon>
        <taxon>Clostridia</taxon>
        <taxon>Eubacteriales</taxon>
        <taxon>Butyricicoccaceae</taxon>
        <taxon>Butyricicoccus</taxon>
    </lineage>
</organism>
<dbReference type="AlphaFoldDB" id="A0A9D1TGX7"/>
<evidence type="ECO:0000259" key="6">
    <source>
        <dbReference type="Pfam" id="PF09989"/>
    </source>
</evidence>
<keyword evidence="4" id="KW-0411">Iron-sulfur</keyword>
<dbReference type="InterPro" id="IPR002731">
    <property type="entry name" value="ATPase_BadF"/>
</dbReference>
<dbReference type="PANTHER" id="PTHR32329">
    <property type="entry name" value="BIFUNCTIONAL PROTEIN [INCLUDES 2-HYDROXYACYL-COA DEHYDRATASE (N-TER) AND ITS ACTIVATOR DOMAIN (C_TERM)-RELATED"/>
    <property type="match status" value="1"/>
</dbReference>
<comment type="caution">
    <text evidence="7">The sequence shown here is derived from an EMBL/GenBank/DDBJ whole genome shotgun (WGS) entry which is preliminary data.</text>
</comment>
<evidence type="ECO:0000256" key="1">
    <source>
        <dbReference type="ARBA" id="ARBA00001966"/>
    </source>
</evidence>
<accession>A0A9D1TGX7</accession>
<evidence type="ECO:0000313" key="7">
    <source>
        <dbReference type="EMBL" id="HIV61258.1"/>
    </source>
</evidence>
<dbReference type="Gene3D" id="3.30.420.40">
    <property type="match status" value="4"/>
</dbReference>
<evidence type="ECO:0000313" key="8">
    <source>
        <dbReference type="Proteomes" id="UP000886808"/>
    </source>
</evidence>
<feature type="domain" description="ATPase BadF/BadG/BcrA/BcrD type" evidence="5">
    <location>
        <begin position="320"/>
        <end position="574"/>
    </location>
</feature>
<dbReference type="InterPro" id="IPR008275">
    <property type="entry name" value="CoA_E_activase_dom"/>
</dbReference>
<reference evidence="7" key="1">
    <citation type="journal article" date="2021" name="PeerJ">
        <title>Extensive microbial diversity within the chicken gut microbiome revealed by metagenomics and culture.</title>
        <authorList>
            <person name="Gilroy R."/>
            <person name="Ravi A."/>
            <person name="Getino M."/>
            <person name="Pursley I."/>
            <person name="Horton D.L."/>
            <person name="Alikhan N.F."/>
            <person name="Baker D."/>
            <person name="Gharbi K."/>
            <person name="Hall N."/>
            <person name="Watson M."/>
            <person name="Adriaenssens E.M."/>
            <person name="Foster-Nyarko E."/>
            <person name="Jarju S."/>
            <person name="Secka A."/>
            <person name="Antonio M."/>
            <person name="Oren A."/>
            <person name="Chaudhuri R.R."/>
            <person name="La Ragione R."/>
            <person name="Hildebrand F."/>
            <person name="Pallen M.J."/>
        </authorList>
    </citation>
    <scope>NUCLEOTIDE SEQUENCE</scope>
    <source>
        <strain evidence="7">CHK193-4272</strain>
    </source>
</reference>
<evidence type="ECO:0000259" key="5">
    <source>
        <dbReference type="Pfam" id="PF01869"/>
    </source>
</evidence>
<dbReference type="Proteomes" id="UP000886808">
    <property type="component" value="Unassembled WGS sequence"/>
</dbReference>
<dbReference type="CDD" id="cd24034">
    <property type="entry name" value="ASKHA_NBD_O66634-like_rpt1"/>
    <property type="match status" value="1"/>
</dbReference>
<dbReference type="InterPro" id="IPR018709">
    <property type="entry name" value="CoA_activase_DUF2229"/>
</dbReference>
<feature type="domain" description="ATPase BadF/BadG/BcrA/BcrD type" evidence="5">
    <location>
        <begin position="6"/>
        <end position="255"/>
    </location>
</feature>
<sequence length="983" mass="109030">MSLISLGIDIGSTTVKLVAVNDGKIVYKRYERHFSKVREKACEMLRDAAEILKDNMIKVAITGSAGLGVAKAGDIDFVQEVFATRKAVGTHVPNADVVIELGGEDAKIIFLKGQLEERMNGSCAGGTGAFIDQMAVLLDVTPAQLDELSLEAERIYTIASRCGVFAKTDIQPLLNEGARKEDVAASIFQAVVNQTLTGLAQGRTIEGDVLFLGGPLFFFMGLQRRFQETLKLDKEHAHFPELAPFAIAAGAAEYAKDTSKEYTFNSLLDTLEKAAGEPVLSQVLEPLFNSQEEYREFTQRHGKHDVMTENVTVYEGDAYLGIDCGSTTTKLVLIGQNHQILYHHYAPNKGNPVDVIKEQLTKLYELCGNRVKIVSSAVTGYGEALIQSAFGIDHGLVETVAHFRAAKHFCPDVDFIIDIGGQDIKCFKIRNNCIDNIFLNEACSSGCGSFIETFARSMGYSIEEFCKLGLLAKHPIDLGSRCTVFMNSSVKQAQKDGAGIDAISAGLSVSVVKNALYKVIRASSPDDLGKHIVVQGGTFLNDAILRSFELEIGREVTRPAISGLMGAYGAALYAMDNKAETTNIILPSELSVFKHEAKSVRCGLCTNHCNLTVNTFSGNRRFVSGNRCERPLGKGEQKELPNLYIWKLEKLKSYDKIKPAGEAKAKIGIPFGLNMLELYPFWKTFLTELGFEVVRSEISTRDMYQRGQHSIPSDTVCYPAKLMHGHIDDLLTKNVDAIFYPCMTYNLDEHRSDNCYNCPVVAYYPELLQANVPELEKTDFMMPYFELSNHKEFVKQANKFFGKKYSWLKKKQIEQAAERAYIALDVYYTNIRAEGEKAVKFADDNNLPIAVLVGRPYHIDPEINHGIHQMIGSYNMVVVSEDSVFHLAEAPSVRVLNQWTYHSRMYSAAQYVVNKPNAELIQLVSFGCGIDAITTDEIRSIIESGNKIYTQLKIDEINNLGAARIRIRSMLAAVEEGKRLAKQ</sequence>
<feature type="domain" description="DUF2229" evidence="6">
    <location>
        <begin position="666"/>
        <end position="884"/>
    </location>
</feature>
<dbReference type="SUPFAM" id="SSF53067">
    <property type="entry name" value="Actin-like ATPase domain"/>
    <property type="match status" value="2"/>
</dbReference>
<dbReference type="EMBL" id="DXIE01000003">
    <property type="protein sequence ID" value="HIV61258.1"/>
    <property type="molecule type" value="Genomic_DNA"/>
</dbReference>
<keyword evidence="2" id="KW-0479">Metal-binding</keyword>
<protein>
    <submittedName>
        <fullName evidence="7">2-hydroxyacyl-CoA dehydratase</fullName>
    </submittedName>
</protein>
<dbReference type="GO" id="GO:0051536">
    <property type="term" value="F:iron-sulfur cluster binding"/>
    <property type="evidence" value="ECO:0007669"/>
    <property type="project" value="UniProtKB-KW"/>
</dbReference>
<name>A0A9D1TGX7_9FIRM</name>
<dbReference type="InterPro" id="IPR043129">
    <property type="entry name" value="ATPase_NBD"/>
</dbReference>
<evidence type="ECO:0000256" key="4">
    <source>
        <dbReference type="ARBA" id="ARBA00023014"/>
    </source>
</evidence>
<dbReference type="NCBIfam" id="TIGR00241">
    <property type="entry name" value="CoA_E_activ"/>
    <property type="match status" value="1"/>
</dbReference>
<keyword evidence="3" id="KW-0408">Iron</keyword>
<proteinExistence type="predicted"/>
<dbReference type="Pfam" id="PF09989">
    <property type="entry name" value="DUF2229"/>
    <property type="match status" value="1"/>
</dbReference>
<dbReference type="GO" id="GO:0046872">
    <property type="term" value="F:metal ion binding"/>
    <property type="evidence" value="ECO:0007669"/>
    <property type="project" value="UniProtKB-KW"/>
</dbReference>
<dbReference type="PANTHER" id="PTHR32329:SF4">
    <property type="entry name" value="ACTIVATOR OF 2-HYDROXYACYL-COA DEHYDRATASE"/>
    <property type="match status" value="1"/>
</dbReference>
<gene>
    <name evidence="7" type="ORF">H9746_00160</name>
</gene>
<dbReference type="CDD" id="cd24035">
    <property type="entry name" value="ASKHA_NBD_O66634-like_rpt2"/>
    <property type="match status" value="1"/>
</dbReference>
<evidence type="ECO:0000256" key="2">
    <source>
        <dbReference type="ARBA" id="ARBA00022723"/>
    </source>
</evidence>
<dbReference type="InterPro" id="IPR051805">
    <property type="entry name" value="Dehydratase_Activator_Redct"/>
</dbReference>
<comment type="cofactor">
    <cofactor evidence="1">
        <name>[4Fe-4S] cluster</name>
        <dbReference type="ChEBI" id="CHEBI:49883"/>
    </cofactor>
</comment>